<feature type="region of interest" description="Disordered" evidence="1">
    <location>
        <begin position="181"/>
        <end position="201"/>
    </location>
</feature>
<dbReference type="InParanoid" id="M1DZ97"/>
<evidence type="ECO:0000256" key="1">
    <source>
        <dbReference type="SAM" id="MobiDB-lite"/>
    </source>
</evidence>
<evidence type="ECO:0000313" key="3">
    <source>
        <dbReference type="EnsemblPlants" id="PGSC0003DMT400096797"/>
    </source>
</evidence>
<dbReference type="InterPro" id="IPR046796">
    <property type="entry name" value="Transposase_32_dom"/>
</dbReference>
<dbReference type="Pfam" id="PF20167">
    <property type="entry name" value="Transposase_32"/>
    <property type="match status" value="1"/>
</dbReference>
<evidence type="ECO:0000313" key="4">
    <source>
        <dbReference type="Proteomes" id="UP000011115"/>
    </source>
</evidence>
<reference evidence="3" key="2">
    <citation type="submission" date="2015-06" db="UniProtKB">
        <authorList>
            <consortium name="EnsemblPlants"/>
        </authorList>
    </citation>
    <scope>IDENTIFICATION</scope>
    <source>
        <strain evidence="3">DM1-3 516 R44</strain>
    </source>
</reference>
<dbReference type="Proteomes" id="UP000011115">
    <property type="component" value="Unassembled WGS sequence"/>
</dbReference>
<feature type="domain" description="Putative plant transposon protein" evidence="2">
    <location>
        <begin position="18"/>
        <end position="156"/>
    </location>
</feature>
<dbReference type="EnsemblPlants" id="PGSC0003DMT400096797">
    <property type="protein sequence ID" value="PGSC0003DMT400096797"/>
    <property type="gene ID" value="PGSC0003DMG400046368"/>
</dbReference>
<organism evidence="3 4">
    <name type="scientific">Solanum tuberosum</name>
    <name type="common">Potato</name>
    <dbReference type="NCBI Taxonomy" id="4113"/>
    <lineage>
        <taxon>Eukaryota</taxon>
        <taxon>Viridiplantae</taxon>
        <taxon>Streptophyta</taxon>
        <taxon>Embryophyta</taxon>
        <taxon>Tracheophyta</taxon>
        <taxon>Spermatophyta</taxon>
        <taxon>Magnoliopsida</taxon>
        <taxon>eudicotyledons</taxon>
        <taxon>Gunneridae</taxon>
        <taxon>Pentapetalae</taxon>
        <taxon>asterids</taxon>
        <taxon>lamiids</taxon>
        <taxon>Solanales</taxon>
        <taxon>Solanaceae</taxon>
        <taxon>Solanoideae</taxon>
        <taxon>Solaneae</taxon>
        <taxon>Solanum</taxon>
    </lineage>
</organism>
<dbReference type="PANTHER" id="PTHR33180">
    <property type="entry name" value="PHOTOSYSTEM II CP43 REACTION CENTER PROTEIN"/>
    <property type="match status" value="1"/>
</dbReference>
<name>M1DZ97_SOLTU</name>
<dbReference type="PaxDb" id="4113-PGSC0003DMT400096797"/>
<evidence type="ECO:0000259" key="2">
    <source>
        <dbReference type="Pfam" id="PF20167"/>
    </source>
</evidence>
<dbReference type="AlphaFoldDB" id="M1DZ97"/>
<dbReference type="PANTHER" id="PTHR33180:SF31">
    <property type="entry name" value="POLYPROTEIN PROTEIN"/>
    <property type="match status" value="1"/>
</dbReference>
<dbReference type="HOGENOM" id="CLU_029307_1_4_1"/>
<dbReference type="GO" id="GO:0009579">
    <property type="term" value="C:thylakoid"/>
    <property type="evidence" value="ECO:0000318"/>
    <property type="project" value="GO_Central"/>
</dbReference>
<reference evidence="4" key="1">
    <citation type="journal article" date="2011" name="Nature">
        <title>Genome sequence and analysis of the tuber crop potato.</title>
        <authorList>
            <consortium name="The Potato Genome Sequencing Consortium"/>
        </authorList>
    </citation>
    <scope>NUCLEOTIDE SEQUENCE [LARGE SCALE GENOMIC DNA]</scope>
    <source>
        <strain evidence="4">cv. DM1-3 516 R44</strain>
    </source>
</reference>
<protein>
    <recommendedName>
        <fullName evidence="2">Putative plant transposon protein domain-containing protein</fullName>
    </recommendedName>
</protein>
<sequence>MVGVIDRYQEIMSCLKYHDFQIFTKLRGPYIPNWVREFYGSYGTLIPQRKKQATTFKLVDYVVIQGKKVKCDHAIIDDILDRPDDIDDDCQRMIRTKTLDNIKKWLAPLISDDTPKWLEVGVVIEKKDLNVAARYWFGFISSTIMPSQNEDSHACKAAPDLTFLPGIDTEQCRRAWVPRDAKKQRRGIKQPPVDPSPVVDTDSIPAKAYLPTLAHGPSVTSTVTPSDVPSSSAAAALPPRPVVAVISRTPITQASLL</sequence>
<proteinExistence type="predicted"/>
<keyword evidence="4" id="KW-1185">Reference proteome</keyword>
<dbReference type="GO" id="GO:0009523">
    <property type="term" value="C:photosystem II"/>
    <property type="evidence" value="ECO:0000318"/>
    <property type="project" value="GO_Central"/>
</dbReference>
<dbReference type="Gramene" id="PGSC0003DMT400096797">
    <property type="protein sequence ID" value="PGSC0003DMT400096797"/>
    <property type="gene ID" value="PGSC0003DMG400046368"/>
</dbReference>
<accession>M1DZ97</accession>